<dbReference type="EMBL" id="MCFF01000002">
    <property type="protein sequence ID" value="ORZ28408.1"/>
    <property type="molecule type" value="Genomic_DNA"/>
</dbReference>
<dbReference type="Gene3D" id="2.60.20.30">
    <property type="match status" value="1"/>
</dbReference>
<dbReference type="InterPro" id="IPR015791">
    <property type="entry name" value="Antimic/Inh_G_crystallin-like"/>
</dbReference>
<proteinExistence type="predicted"/>
<evidence type="ECO:0000313" key="3">
    <source>
        <dbReference type="Proteomes" id="UP000193648"/>
    </source>
</evidence>
<organism evidence="2 3">
    <name type="scientific">Lobosporangium transversale</name>
    <dbReference type="NCBI Taxonomy" id="64571"/>
    <lineage>
        <taxon>Eukaryota</taxon>
        <taxon>Fungi</taxon>
        <taxon>Fungi incertae sedis</taxon>
        <taxon>Mucoromycota</taxon>
        <taxon>Mortierellomycotina</taxon>
        <taxon>Mortierellomycetes</taxon>
        <taxon>Mortierellales</taxon>
        <taxon>Mortierellaceae</taxon>
        <taxon>Lobosporangium</taxon>
    </lineage>
</organism>
<gene>
    <name evidence="2" type="ORF">BCR41DRAFT_73472</name>
</gene>
<keyword evidence="3" id="KW-1185">Reference proteome</keyword>
<comment type="caution">
    <text evidence="2">The sequence shown here is derived from an EMBL/GenBank/DDBJ whole genome shotgun (WGS) entry which is preliminary data.</text>
</comment>
<accession>A0A1Y2H1H6</accession>
<dbReference type="AlphaFoldDB" id="A0A1Y2H1H6"/>
<evidence type="ECO:0000256" key="1">
    <source>
        <dbReference type="SAM" id="SignalP"/>
    </source>
</evidence>
<evidence type="ECO:0000313" key="2">
    <source>
        <dbReference type="EMBL" id="ORZ28408.1"/>
    </source>
</evidence>
<feature type="signal peptide" evidence="1">
    <location>
        <begin position="1"/>
        <end position="28"/>
    </location>
</feature>
<dbReference type="Proteomes" id="UP000193648">
    <property type="component" value="Unassembled WGS sequence"/>
</dbReference>
<sequence length="117" mass="12709">MSRFSTLSFFSLALIALFFVCLVPVAEAAPTGKPRVPSFAVYSKNNLKGKVQTVSNYGCHNLKLPAVSSVRHLSDPNVNIKFYKDKSCKGKVVHQMDSSTVRVMGGPFKSTSVLVSP</sequence>
<keyword evidence="1" id="KW-0732">Signal</keyword>
<feature type="chain" id="PRO_5012124173" description="Beta/gamma crystallin 'Greek key' domain-containing protein" evidence="1">
    <location>
        <begin position="29"/>
        <end position="117"/>
    </location>
</feature>
<reference evidence="2 3" key="1">
    <citation type="submission" date="2016-07" db="EMBL/GenBank/DDBJ databases">
        <title>Pervasive Adenine N6-methylation of Active Genes in Fungi.</title>
        <authorList>
            <consortium name="DOE Joint Genome Institute"/>
            <person name="Mondo S.J."/>
            <person name="Dannebaum R.O."/>
            <person name="Kuo R.C."/>
            <person name="Labutti K."/>
            <person name="Haridas S."/>
            <person name="Kuo A."/>
            <person name="Salamov A."/>
            <person name="Ahrendt S.R."/>
            <person name="Lipzen A."/>
            <person name="Sullivan W."/>
            <person name="Andreopoulos W.B."/>
            <person name="Clum A."/>
            <person name="Lindquist E."/>
            <person name="Daum C."/>
            <person name="Ramamoorthy G.K."/>
            <person name="Gryganskyi A."/>
            <person name="Culley D."/>
            <person name="Magnuson J.K."/>
            <person name="James T.Y."/>
            <person name="O'Malley M.A."/>
            <person name="Stajich J.E."/>
            <person name="Spatafora J.W."/>
            <person name="Visel A."/>
            <person name="Grigoriev I.V."/>
        </authorList>
    </citation>
    <scope>NUCLEOTIDE SEQUENCE [LARGE SCALE GENOMIC DNA]</scope>
    <source>
        <strain evidence="2 3">NRRL 3116</strain>
    </source>
</reference>
<dbReference type="RefSeq" id="XP_021886093.1">
    <property type="nucleotide sequence ID" value="XM_022031001.1"/>
</dbReference>
<name>A0A1Y2H1H6_9FUNG</name>
<protein>
    <recommendedName>
        <fullName evidence="4">Beta/gamma crystallin 'Greek key' domain-containing protein</fullName>
    </recommendedName>
</protein>
<dbReference type="InParanoid" id="A0A1Y2H1H6"/>
<evidence type="ECO:0008006" key="4">
    <source>
        <dbReference type="Google" id="ProtNLM"/>
    </source>
</evidence>
<dbReference type="GeneID" id="33572842"/>
<dbReference type="OrthoDB" id="2438526at2759"/>